<sequence>MESQSQISEASSRNRSSKSKMSLEDYIDFVHSHQTLILTVYHLNQIISMHGFKKIHKVPKKLLTDAVGTLDLAESSRSTLGENVTSFAILTLDDILFDLHDLNWQECCVTSIQTFSSCKQNFLVPANRNLQITMHSQPDLEQKAKKTRGIDEICGLPEASSQHNSEKDKRAKKMVPKRVRKAGARDCDTSLDCDSPVSC</sequence>
<dbReference type="InterPro" id="IPR056689">
    <property type="entry name" value="DUF7787"/>
</dbReference>
<feature type="compositionally biased region" description="Basic residues" evidence="1">
    <location>
        <begin position="170"/>
        <end position="182"/>
    </location>
</feature>
<dbReference type="PANTHER" id="PTHR35096:SF8">
    <property type="entry name" value="OS03G0308600 PROTEIN"/>
    <property type="match status" value="1"/>
</dbReference>
<feature type="domain" description="DUF7787" evidence="2">
    <location>
        <begin position="18"/>
        <end position="73"/>
    </location>
</feature>
<protein>
    <submittedName>
        <fullName evidence="3">Regulator of rDNA transcription protein</fullName>
    </submittedName>
</protein>
<evidence type="ECO:0000259" key="2">
    <source>
        <dbReference type="Pfam" id="PF25042"/>
    </source>
</evidence>
<dbReference type="Pfam" id="PF25042">
    <property type="entry name" value="DUF7787"/>
    <property type="match status" value="1"/>
</dbReference>
<name>A0AAD7QHI7_QUISA</name>
<evidence type="ECO:0000313" key="3">
    <source>
        <dbReference type="EMBL" id="KAJ7981574.1"/>
    </source>
</evidence>
<accession>A0AAD7QHI7</accession>
<dbReference type="PANTHER" id="PTHR35096">
    <property type="entry name" value="BNAA08G28570D PROTEIN"/>
    <property type="match status" value="1"/>
</dbReference>
<reference evidence="3 4" key="1">
    <citation type="journal article" date="2023" name="Science">
        <title>Elucidation of the pathway for biosynthesis of saponin adjuvants from the soapbark tree.</title>
        <authorList>
            <person name="Reed J."/>
            <person name="Orme A."/>
            <person name="El-Demerdash A."/>
            <person name="Owen C."/>
            <person name="Martin L.B.B."/>
            <person name="Misra R.C."/>
            <person name="Kikuchi S."/>
            <person name="Rejzek M."/>
            <person name="Martin A.C."/>
            <person name="Harkess A."/>
            <person name="Leebens-Mack J."/>
            <person name="Louveau T."/>
            <person name="Stephenson M.J."/>
            <person name="Osbourn A."/>
        </authorList>
    </citation>
    <scope>NUCLEOTIDE SEQUENCE [LARGE SCALE GENOMIC DNA]</scope>
    <source>
        <strain evidence="3">S10</strain>
    </source>
</reference>
<dbReference type="KEGG" id="qsa:O6P43_000818"/>
<evidence type="ECO:0000313" key="4">
    <source>
        <dbReference type="Proteomes" id="UP001163823"/>
    </source>
</evidence>
<proteinExistence type="predicted"/>
<keyword evidence="4" id="KW-1185">Reference proteome</keyword>
<evidence type="ECO:0000256" key="1">
    <source>
        <dbReference type="SAM" id="MobiDB-lite"/>
    </source>
</evidence>
<dbReference type="AlphaFoldDB" id="A0AAD7QHI7"/>
<dbReference type="Proteomes" id="UP001163823">
    <property type="component" value="Chromosome 1"/>
</dbReference>
<comment type="caution">
    <text evidence="3">The sequence shown here is derived from an EMBL/GenBank/DDBJ whole genome shotgun (WGS) entry which is preliminary data.</text>
</comment>
<gene>
    <name evidence="3" type="ORF">O6P43_000818</name>
</gene>
<organism evidence="3 4">
    <name type="scientific">Quillaja saponaria</name>
    <name type="common">Soap bark tree</name>
    <dbReference type="NCBI Taxonomy" id="32244"/>
    <lineage>
        <taxon>Eukaryota</taxon>
        <taxon>Viridiplantae</taxon>
        <taxon>Streptophyta</taxon>
        <taxon>Embryophyta</taxon>
        <taxon>Tracheophyta</taxon>
        <taxon>Spermatophyta</taxon>
        <taxon>Magnoliopsida</taxon>
        <taxon>eudicotyledons</taxon>
        <taxon>Gunneridae</taxon>
        <taxon>Pentapetalae</taxon>
        <taxon>rosids</taxon>
        <taxon>fabids</taxon>
        <taxon>Fabales</taxon>
        <taxon>Quillajaceae</taxon>
        <taxon>Quillaja</taxon>
    </lineage>
</organism>
<feature type="region of interest" description="Disordered" evidence="1">
    <location>
        <begin position="157"/>
        <end position="199"/>
    </location>
</feature>
<dbReference type="EMBL" id="JARAOO010000001">
    <property type="protein sequence ID" value="KAJ7981574.1"/>
    <property type="molecule type" value="Genomic_DNA"/>
</dbReference>